<evidence type="ECO:0000313" key="3">
    <source>
        <dbReference type="Proteomes" id="UP000316213"/>
    </source>
</evidence>
<accession>A0A5C5ZY75</accession>
<dbReference type="Proteomes" id="UP000316213">
    <property type="component" value="Unassembled WGS sequence"/>
</dbReference>
<comment type="caution">
    <text evidence="2">The sequence shown here is derived from an EMBL/GenBank/DDBJ whole genome shotgun (WGS) entry which is preliminary data.</text>
</comment>
<reference evidence="2 3" key="1">
    <citation type="submission" date="2019-02" db="EMBL/GenBank/DDBJ databases">
        <title>Deep-cultivation of Planctomycetes and their phenomic and genomic characterization uncovers novel biology.</title>
        <authorList>
            <person name="Wiegand S."/>
            <person name="Jogler M."/>
            <person name="Boedeker C."/>
            <person name="Pinto D."/>
            <person name="Vollmers J."/>
            <person name="Rivas-Marin E."/>
            <person name="Kohn T."/>
            <person name="Peeters S.H."/>
            <person name="Heuer A."/>
            <person name="Rast P."/>
            <person name="Oberbeckmann S."/>
            <person name="Bunk B."/>
            <person name="Jeske O."/>
            <person name="Meyerdierks A."/>
            <person name="Storesund J.E."/>
            <person name="Kallscheuer N."/>
            <person name="Luecker S."/>
            <person name="Lage O.M."/>
            <person name="Pohl T."/>
            <person name="Merkel B.J."/>
            <person name="Hornburger P."/>
            <person name="Mueller R.-W."/>
            <person name="Bruemmer F."/>
            <person name="Labrenz M."/>
            <person name="Spormann A.M."/>
            <person name="Op Den Camp H."/>
            <person name="Overmann J."/>
            <person name="Amann R."/>
            <person name="Jetten M.S.M."/>
            <person name="Mascher T."/>
            <person name="Medema M.H."/>
            <person name="Devos D.P."/>
            <person name="Kaster A.-K."/>
            <person name="Ovreas L."/>
            <person name="Rohde M."/>
            <person name="Galperin M.Y."/>
            <person name="Jogler C."/>
        </authorList>
    </citation>
    <scope>NUCLEOTIDE SEQUENCE [LARGE SCALE GENOMIC DNA]</scope>
    <source>
        <strain evidence="2 3">Pla100</strain>
    </source>
</reference>
<dbReference type="InterPro" id="IPR011990">
    <property type="entry name" value="TPR-like_helical_dom_sf"/>
</dbReference>
<gene>
    <name evidence="2" type="ORF">Pla100_47760</name>
</gene>
<evidence type="ECO:0008006" key="4">
    <source>
        <dbReference type="Google" id="ProtNLM"/>
    </source>
</evidence>
<evidence type="ECO:0000256" key="1">
    <source>
        <dbReference type="SAM" id="SignalP"/>
    </source>
</evidence>
<organism evidence="2 3">
    <name type="scientific">Neorhodopirellula pilleata</name>
    <dbReference type="NCBI Taxonomy" id="2714738"/>
    <lineage>
        <taxon>Bacteria</taxon>
        <taxon>Pseudomonadati</taxon>
        <taxon>Planctomycetota</taxon>
        <taxon>Planctomycetia</taxon>
        <taxon>Pirellulales</taxon>
        <taxon>Pirellulaceae</taxon>
        <taxon>Neorhodopirellula</taxon>
    </lineage>
</organism>
<protein>
    <recommendedName>
        <fullName evidence="4">Tetratricopeptide repeat protein</fullName>
    </recommendedName>
</protein>
<keyword evidence="3" id="KW-1185">Reference proteome</keyword>
<feature type="chain" id="PRO_5023088879" description="Tetratricopeptide repeat protein" evidence="1">
    <location>
        <begin position="26"/>
        <end position="349"/>
    </location>
</feature>
<keyword evidence="1" id="KW-0732">Signal</keyword>
<feature type="signal peptide" evidence="1">
    <location>
        <begin position="1"/>
        <end position="25"/>
    </location>
</feature>
<evidence type="ECO:0000313" key="2">
    <source>
        <dbReference type="EMBL" id="TWT92239.1"/>
    </source>
</evidence>
<dbReference type="Gene3D" id="1.25.40.10">
    <property type="entry name" value="Tetratricopeptide repeat domain"/>
    <property type="match status" value="1"/>
</dbReference>
<proteinExistence type="predicted"/>
<dbReference type="EMBL" id="SJPM01000012">
    <property type="protein sequence ID" value="TWT92239.1"/>
    <property type="molecule type" value="Genomic_DNA"/>
</dbReference>
<name>A0A5C5ZY75_9BACT</name>
<sequence precursor="true">MRFDATPFFCLTLVFLSFSAMTCMADDAHILARLGGQLNATEKASLEEQVAKKPDDVESRTKLLGYYFTKGRQDPDAKAAKERHVRWLIANAPESEVLGLPYSQLDKVLDPEGYDRCKHAWLSVLQKSPENLVALRNASKFFLLHDRRISENFLLKGQRLDAEDPKWPASLGQLYSLGMTSLPMGPVRTAAAAKAFRHYELAYDRSDPMESDSLLAALAATAFEAGQIDDAKKFAEMMLVDDATGWNRGNRIHHGNLVLGRIALTQGRIDEAKSRLLLAGKTNGSPQLNSFGPNMLLAKELLERGEKEVVLNYFELCKEFWKSPRRQLEHWIDVVKSDRIPEFGGNLAY</sequence>
<dbReference type="AlphaFoldDB" id="A0A5C5ZY75"/>